<gene>
    <name evidence="1" type="ORF">BTT61001_02397</name>
</gene>
<dbReference type="EMBL" id="FMBI01000028">
    <property type="protein sequence ID" value="SCC30320.1"/>
    <property type="molecule type" value="Genomic_DNA"/>
</dbReference>
<evidence type="ECO:0000313" key="2">
    <source>
        <dbReference type="Proteomes" id="UP000195991"/>
    </source>
</evidence>
<sequence>MYKLLVEKHIDVADYNNFEAEFYELASKGKLPLDLVAAKLFQHEIPFVLENGANKLNWDFKLLKRFSYKKTFYIMGCLDSKIFKYGVSINDAMSRFKGHSRVAEYNGLTNFKLLKEFKTRNAMNIEQYLNKKFIGKKWSENPEKAHSLKWIILEDDTEVNYLLHDMWQQDEELKRILFFNPSLSSTKAKIH</sequence>
<proteinExistence type="predicted"/>
<dbReference type="RefSeq" id="WP_087986092.1">
    <property type="nucleotide sequence ID" value="NZ_FMBI01000028.1"/>
</dbReference>
<name>A0A1C4DGK2_BACTU</name>
<protein>
    <submittedName>
        <fullName evidence="1">Uncharacterized protein</fullName>
    </submittedName>
</protein>
<accession>A0A1C4DGK2</accession>
<organism evidence="1 2">
    <name type="scientific">Bacillus thuringiensis</name>
    <dbReference type="NCBI Taxonomy" id="1428"/>
    <lineage>
        <taxon>Bacteria</taxon>
        <taxon>Bacillati</taxon>
        <taxon>Bacillota</taxon>
        <taxon>Bacilli</taxon>
        <taxon>Bacillales</taxon>
        <taxon>Bacillaceae</taxon>
        <taxon>Bacillus</taxon>
        <taxon>Bacillus cereus group</taxon>
    </lineage>
</organism>
<dbReference type="Proteomes" id="UP000195991">
    <property type="component" value="Unassembled WGS sequence"/>
</dbReference>
<dbReference type="AlphaFoldDB" id="A0A1C4DGK2"/>
<reference evidence="1 2" key="1">
    <citation type="submission" date="2016-08" db="EMBL/GenBank/DDBJ databases">
        <authorList>
            <person name="Seilhamer J.J."/>
        </authorList>
    </citation>
    <scope>NUCLEOTIDE SEQUENCE [LARGE SCALE GENOMIC DNA]</scope>
    <source>
        <strain evidence="1 2">IEBC_T61001</strain>
    </source>
</reference>
<evidence type="ECO:0000313" key="1">
    <source>
        <dbReference type="EMBL" id="SCC30320.1"/>
    </source>
</evidence>